<dbReference type="AlphaFoldDB" id="A0AAN6BUN3"/>
<reference evidence="4 5" key="1">
    <citation type="submission" date="2020-02" db="EMBL/GenBank/DDBJ databases">
        <title>Identification and distribution of gene clusters putatively required for synthesis of sphingolipid metabolism inhibitors in phylogenetically diverse species of the filamentous fungus Fusarium.</title>
        <authorList>
            <person name="Kim H.-S."/>
            <person name="Busman M."/>
            <person name="Brown D.W."/>
            <person name="Divon H."/>
            <person name="Uhlig S."/>
            <person name="Proctor R.H."/>
        </authorList>
    </citation>
    <scope>NUCLEOTIDE SEQUENCE [LARGE SCALE GENOMIC DNA]</scope>
    <source>
        <strain evidence="4 5">NRRL 2903</strain>
    </source>
</reference>
<dbReference type="SUPFAM" id="SSF75304">
    <property type="entry name" value="Amidase signature (AS) enzymes"/>
    <property type="match status" value="1"/>
</dbReference>
<dbReference type="Pfam" id="PF01425">
    <property type="entry name" value="Amidase"/>
    <property type="match status" value="1"/>
</dbReference>
<evidence type="ECO:0000256" key="1">
    <source>
        <dbReference type="ARBA" id="ARBA00009199"/>
    </source>
</evidence>
<keyword evidence="2" id="KW-0378">Hydrolase</keyword>
<evidence type="ECO:0000259" key="3">
    <source>
        <dbReference type="Pfam" id="PF01425"/>
    </source>
</evidence>
<dbReference type="Gene3D" id="3.90.1300.10">
    <property type="entry name" value="Amidase signature (AS) domain"/>
    <property type="match status" value="1"/>
</dbReference>
<keyword evidence="5" id="KW-1185">Reference proteome</keyword>
<name>A0AAN6BUN3_FUSAU</name>
<proteinExistence type="inferred from homology"/>
<dbReference type="GO" id="GO:0016787">
    <property type="term" value="F:hydrolase activity"/>
    <property type="evidence" value="ECO:0007669"/>
    <property type="project" value="UniProtKB-KW"/>
</dbReference>
<feature type="domain" description="Amidase" evidence="3">
    <location>
        <begin position="194"/>
        <end position="653"/>
    </location>
</feature>
<evidence type="ECO:0000313" key="5">
    <source>
        <dbReference type="Proteomes" id="UP000537989"/>
    </source>
</evidence>
<protein>
    <recommendedName>
        <fullName evidence="3">Amidase domain-containing protein</fullName>
    </recommendedName>
</protein>
<comment type="similarity">
    <text evidence="1">Belongs to the amidase family.</text>
</comment>
<comment type="caution">
    <text evidence="4">The sequence shown here is derived from an EMBL/GenBank/DDBJ whole genome shotgun (WGS) entry which is preliminary data.</text>
</comment>
<evidence type="ECO:0000313" key="4">
    <source>
        <dbReference type="EMBL" id="KAF5227262.1"/>
    </source>
</evidence>
<dbReference type="PANTHER" id="PTHR46072">
    <property type="entry name" value="AMIDASE-RELATED-RELATED"/>
    <property type="match status" value="1"/>
</dbReference>
<evidence type="ECO:0000256" key="2">
    <source>
        <dbReference type="ARBA" id="ARBA00022801"/>
    </source>
</evidence>
<dbReference type="PANTHER" id="PTHR46072:SF2">
    <property type="entry name" value="AMIDASE (EUROFUNG)"/>
    <property type="match status" value="1"/>
</dbReference>
<sequence length="666" mass="74176">MDEIWKLTDEFDGRVTITDVKPPVHWTNNFDTMGGDSVWNSDGSVAMDLTNRDLTGTVKPLFGQTGTDMPATLFELNSKHYIYIEGNGFLAEILNPTDLQAITEAINGGDGVWEVLELQNLLNKSPIKLNMASRNWEEVAAEKRQQQTHAISAFNLAELTDVDDKTEHYNSITEIDDLTHLAKEIESGKYSSEDVTKAYISRAIQAHTQTNCLTEILFKDALAQARELDAYYTTEGKTKGPLHGIPISLKDQFNVKGHDTTLGYTARSFKPASEDAVLVNMLKKLGAVIICKTNLPQSIMWAETDNPLWGLTENPIIPGYTPGGSSGGESALLYSRGSIAGFGTDLGGSIRMPCNIMGLYGFKPSSCRLPYAGVPVSTEGQEHVPSSIGPLARSMSSIHDIIKAIILQEPWTQDCRSIPIPWRQNAYDDILKRKLTIGVIRDDGVVKPHPTIARMIEEAVATLEADGHEVIEWKPDFHAECIEVMDAYFTVDGCEDICRDVEAGGEPFIPAVKRLIDRGKPISVFEYWQLNKRKRQLQQAYLEKWNKAISSKTGRVVDALITPTLPHAAVPHNSIKWVGYTKVWNLLDYTALVIPAGRVEPGDLEATMDYEPRNDMDAWNKQLWEENKNDMVQNRLPVDIQIIGRNVEEEKVLAVGKVLDGLLRNR</sequence>
<organism evidence="4 5">
    <name type="scientific">Fusarium austroamericanum</name>
    <dbReference type="NCBI Taxonomy" id="282268"/>
    <lineage>
        <taxon>Eukaryota</taxon>
        <taxon>Fungi</taxon>
        <taxon>Dikarya</taxon>
        <taxon>Ascomycota</taxon>
        <taxon>Pezizomycotina</taxon>
        <taxon>Sordariomycetes</taxon>
        <taxon>Hypocreomycetidae</taxon>
        <taxon>Hypocreales</taxon>
        <taxon>Nectriaceae</taxon>
        <taxon>Fusarium</taxon>
    </lineage>
</organism>
<dbReference type="EMBL" id="JAAMOD010000634">
    <property type="protein sequence ID" value="KAF5227262.1"/>
    <property type="molecule type" value="Genomic_DNA"/>
</dbReference>
<gene>
    <name evidence="4" type="ORF">FAUST_11890</name>
</gene>
<accession>A0AAN6BUN3</accession>
<dbReference type="Proteomes" id="UP000537989">
    <property type="component" value="Unassembled WGS sequence"/>
</dbReference>
<dbReference type="InterPro" id="IPR023631">
    <property type="entry name" value="Amidase_dom"/>
</dbReference>
<dbReference type="InterPro" id="IPR036928">
    <property type="entry name" value="AS_sf"/>
</dbReference>